<dbReference type="PANTHER" id="PTHR30005:SF0">
    <property type="entry name" value="RETROGRADE REGULATION PROTEIN 2"/>
    <property type="match status" value="1"/>
</dbReference>
<evidence type="ECO:0000313" key="2">
    <source>
        <dbReference type="Proteomes" id="UP000235584"/>
    </source>
</evidence>
<dbReference type="InterPro" id="IPR050273">
    <property type="entry name" value="GppA/Ppx_hydrolase"/>
</dbReference>
<dbReference type="Gene3D" id="3.30.420.150">
    <property type="entry name" value="Exopolyphosphatase. Domain 2"/>
    <property type="match status" value="1"/>
</dbReference>
<dbReference type="PANTHER" id="PTHR30005">
    <property type="entry name" value="EXOPOLYPHOSPHATASE"/>
    <property type="match status" value="1"/>
</dbReference>
<sequence length="334" mass="36702">MKHYLYLILAFTFTISAPAFAKNCQEVRLGFDIGSGSTKMMVAKVDYCHKKVLEVLLNESKPISYNEDLEKSTDGNLSPAIIEKGLAALTEMQAKAKTFKPKKSYGVATSVFRKSKNGKDVIKGFAKKLKIRLEVIDQEEEATLGYLSVMSLMDEKTLGPKNMVVWDIGGGSMQMFSQDEGKKAQKYLGDLASVTFKNMVIEVLEGKSLETTSSPNPIGDKRDQALALARSYARIHVPADLKADIHERTVVGVGGVHSHSIRGQIGTKEMKYTLEELDKASKLQAKKSDAELTGDYRSTDVTNLLLVQGFMEALGIKEVKVVNATLLQGVVLKN</sequence>
<dbReference type="AlphaFoldDB" id="A0A2K9NUJ1"/>
<organism evidence="1 2">
    <name type="scientific">Bacteriovorax stolpii</name>
    <name type="common">Bdellovibrio stolpii</name>
    <dbReference type="NCBI Taxonomy" id="960"/>
    <lineage>
        <taxon>Bacteria</taxon>
        <taxon>Pseudomonadati</taxon>
        <taxon>Bdellovibrionota</taxon>
        <taxon>Bacteriovoracia</taxon>
        <taxon>Bacteriovoracales</taxon>
        <taxon>Bacteriovoracaceae</taxon>
        <taxon>Bacteriovorax</taxon>
    </lineage>
</organism>
<proteinExistence type="predicted"/>
<accession>A0A2K9NUJ1</accession>
<dbReference type="InterPro" id="IPR003695">
    <property type="entry name" value="Ppx_GppA_N"/>
</dbReference>
<dbReference type="EMBL" id="CP025704">
    <property type="protein sequence ID" value="AUN99189.1"/>
    <property type="molecule type" value="Genomic_DNA"/>
</dbReference>
<dbReference type="GO" id="GO:0006357">
    <property type="term" value="P:regulation of transcription by RNA polymerase II"/>
    <property type="evidence" value="ECO:0007669"/>
    <property type="project" value="TreeGrafter"/>
</dbReference>
<dbReference type="SUPFAM" id="SSF53067">
    <property type="entry name" value="Actin-like ATPase domain"/>
    <property type="match status" value="2"/>
</dbReference>
<dbReference type="Pfam" id="PF02541">
    <property type="entry name" value="Ppx-GppA"/>
    <property type="match status" value="1"/>
</dbReference>
<dbReference type="OrthoDB" id="20072at2"/>
<keyword evidence="2" id="KW-1185">Reference proteome</keyword>
<evidence type="ECO:0000313" key="1">
    <source>
        <dbReference type="EMBL" id="AUN99189.1"/>
    </source>
</evidence>
<dbReference type="Gene3D" id="3.30.420.40">
    <property type="match status" value="1"/>
</dbReference>
<protein>
    <submittedName>
        <fullName evidence="1">Phosphatase</fullName>
    </submittedName>
</protein>
<dbReference type="KEGG" id="bsto:C0V70_13970"/>
<dbReference type="Proteomes" id="UP000235584">
    <property type="component" value="Chromosome"/>
</dbReference>
<gene>
    <name evidence="1" type="ORF">C0V70_13970</name>
</gene>
<dbReference type="InterPro" id="IPR043129">
    <property type="entry name" value="ATPase_NBD"/>
</dbReference>
<name>A0A2K9NUJ1_BACTC</name>
<reference evidence="1 2" key="1">
    <citation type="submission" date="2018-01" db="EMBL/GenBank/DDBJ databases">
        <title>Complete genome sequence of Bacteriovorax stolpii DSM12778.</title>
        <authorList>
            <person name="Tang B."/>
            <person name="Chang J."/>
        </authorList>
    </citation>
    <scope>NUCLEOTIDE SEQUENCE [LARGE SCALE GENOMIC DNA]</scope>
    <source>
        <strain evidence="1 2">DSM 12778</strain>
    </source>
</reference>
<dbReference type="RefSeq" id="WP_102244480.1">
    <property type="nucleotide sequence ID" value="NZ_CP025704.1"/>
</dbReference>